<feature type="transmembrane region" description="Helical" evidence="10">
    <location>
        <begin position="408"/>
        <end position="429"/>
    </location>
</feature>
<dbReference type="InterPro" id="IPR020846">
    <property type="entry name" value="MFS_dom"/>
</dbReference>
<accession>A0A2T0A1N4</accession>
<protein>
    <submittedName>
        <fullName evidence="12">Sugar (And other) transporter-domain containing protein</fullName>
    </submittedName>
</protein>
<feature type="domain" description="Major facilitator superfamily (MFS) profile" evidence="11">
    <location>
        <begin position="116"/>
        <end position="559"/>
    </location>
</feature>
<proteinExistence type="inferred from homology"/>
<dbReference type="InterPro" id="IPR005828">
    <property type="entry name" value="MFS_sugar_transport-like"/>
</dbReference>
<keyword evidence="6 10" id="KW-0472">Membrane</keyword>
<dbReference type="GO" id="GO:0022857">
    <property type="term" value="F:transmembrane transporter activity"/>
    <property type="evidence" value="ECO:0007669"/>
    <property type="project" value="InterPro"/>
</dbReference>
<dbReference type="InterPro" id="IPR036259">
    <property type="entry name" value="MFS_trans_sf"/>
</dbReference>
<organism evidence="12 13">
    <name type="scientific">Rhodotorula toruloides</name>
    <name type="common">Yeast</name>
    <name type="synonym">Rhodosporidium toruloides</name>
    <dbReference type="NCBI Taxonomy" id="5286"/>
    <lineage>
        <taxon>Eukaryota</taxon>
        <taxon>Fungi</taxon>
        <taxon>Dikarya</taxon>
        <taxon>Basidiomycota</taxon>
        <taxon>Pucciniomycotina</taxon>
        <taxon>Microbotryomycetes</taxon>
        <taxon>Sporidiobolales</taxon>
        <taxon>Sporidiobolaceae</taxon>
        <taxon>Rhodotorula</taxon>
    </lineage>
</organism>
<feature type="transmembrane region" description="Helical" evidence="10">
    <location>
        <begin position="441"/>
        <end position="460"/>
    </location>
</feature>
<dbReference type="Pfam" id="PF00083">
    <property type="entry name" value="Sugar_tr"/>
    <property type="match status" value="1"/>
</dbReference>
<evidence type="ECO:0000256" key="5">
    <source>
        <dbReference type="ARBA" id="ARBA00022989"/>
    </source>
</evidence>
<dbReference type="EMBL" id="LCTV02000011">
    <property type="protein sequence ID" value="PRQ71903.1"/>
    <property type="molecule type" value="Genomic_DNA"/>
</dbReference>
<dbReference type="InterPro" id="IPR050814">
    <property type="entry name" value="Myo-inositol_Transporter"/>
</dbReference>
<feature type="transmembrane region" description="Helical" evidence="10">
    <location>
        <begin position="190"/>
        <end position="211"/>
    </location>
</feature>
<comment type="similarity">
    <text evidence="2 8">Belongs to the major facilitator superfamily. Sugar transporter (TC 2.A.1.1) family.</text>
</comment>
<dbReference type="FunFam" id="1.20.1250.20:FF:000474">
    <property type="entry name" value="Sugar transporter, putative"/>
    <property type="match status" value="1"/>
</dbReference>
<dbReference type="OrthoDB" id="5290825at2759"/>
<feature type="transmembrane region" description="Helical" evidence="10">
    <location>
        <begin position="156"/>
        <end position="178"/>
    </location>
</feature>
<feature type="transmembrane region" description="Helical" evidence="10">
    <location>
        <begin position="375"/>
        <end position="396"/>
    </location>
</feature>
<comment type="subcellular location">
    <subcellularLocation>
        <location evidence="1">Membrane</location>
        <topology evidence="1">Multi-pass membrane protein</topology>
    </subcellularLocation>
</comment>
<dbReference type="NCBIfam" id="TIGR00879">
    <property type="entry name" value="SP"/>
    <property type="match status" value="1"/>
</dbReference>
<feature type="transmembrane region" description="Helical" evidence="10">
    <location>
        <begin position="251"/>
        <end position="269"/>
    </location>
</feature>
<evidence type="ECO:0000256" key="3">
    <source>
        <dbReference type="ARBA" id="ARBA00022448"/>
    </source>
</evidence>
<dbReference type="PANTHER" id="PTHR48020:SF25">
    <property type="entry name" value="SUGAR TRANSPORTER, PUTATIVE (AFU_ORTHOLOGUE AFUA_7G05830)-RELATED"/>
    <property type="match status" value="1"/>
</dbReference>
<dbReference type="InterPro" id="IPR005829">
    <property type="entry name" value="Sugar_transporter_CS"/>
</dbReference>
<comment type="caution">
    <text evidence="12">The sequence shown here is derived from an EMBL/GenBank/DDBJ whole genome shotgun (WGS) entry which is preliminary data.</text>
</comment>
<evidence type="ECO:0000313" key="13">
    <source>
        <dbReference type="Proteomes" id="UP000239560"/>
    </source>
</evidence>
<keyword evidence="4 10" id="KW-0812">Transmembrane</keyword>
<feature type="transmembrane region" description="Helical" evidence="10">
    <location>
        <begin position="467"/>
        <end position="484"/>
    </location>
</feature>
<feature type="transmembrane region" description="Helical" evidence="10">
    <location>
        <begin position="117"/>
        <end position="136"/>
    </location>
</feature>
<evidence type="ECO:0000256" key="10">
    <source>
        <dbReference type="SAM" id="Phobius"/>
    </source>
</evidence>
<evidence type="ECO:0000256" key="9">
    <source>
        <dbReference type="SAM" id="MobiDB-lite"/>
    </source>
</evidence>
<keyword evidence="3 8" id="KW-0813">Transport</keyword>
<evidence type="ECO:0000259" key="11">
    <source>
        <dbReference type="PROSITE" id="PS50850"/>
    </source>
</evidence>
<dbReference type="PROSITE" id="PS00216">
    <property type="entry name" value="SUGAR_TRANSPORT_1"/>
    <property type="match status" value="1"/>
</dbReference>
<dbReference type="Gene3D" id="1.20.1250.20">
    <property type="entry name" value="MFS general substrate transporter like domains"/>
    <property type="match status" value="1"/>
</dbReference>
<dbReference type="InterPro" id="IPR003663">
    <property type="entry name" value="Sugar/inositol_transpt"/>
</dbReference>
<feature type="compositionally biased region" description="Basic and acidic residues" evidence="9">
    <location>
        <begin position="1"/>
        <end position="22"/>
    </location>
</feature>
<dbReference type="PANTHER" id="PTHR48020">
    <property type="entry name" value="PROTON MYO-INOSITOL COTRANSPORTER"/>
    <property type="match status" value="1"/>
</dbReference>
<evidence type="ECO:0000256" key="4">
    <source>
        <dbReference type="ARBA" id="ARBA00022692"/>
    </source>
</evidence>
<dbReference type="AlphaFoldDB" id="A0A2T0A1N4"/>
<dbReference type="GO" id="GO:0015798">
    <property type="term" value="P:myo-inositol transport"/>
    <property type="evidence" value="ECO:0007669"/>
    <property type="project" value="UniProtKB-ARBA"/>
</dbReference>
<evidence type="ECO:0000256" key="2">
    <source>
        <dbReference type="ARBA" id="ARBA00010992"/>
    </source>
</evidence>
<keyword evidence="5 10" id="KW-1133">Transmembrane helix</keyword>
<dbReference type="GO" id="GO:0016020">
    <property type="term" value="C:membrane"/>
    <property type="evidence" value="ECO:0007669"/>
    <property type="project" value="UniProtKB-SubCell"/>
</dbReference>
<comment type="catalytic activity">
    <reaction evidence="7">
        <text>myo-inositol(out) + H(+)(out) = myo-inositol(in) + H(+)(in)</text>
        <dbReference type="Rhea" id="RHEA:60364"/>
        <dbReference type="ChEBI" id="CHEBI:15378"/>
        <dbReference type="ChEBI" id="CHEBI:17268"/>
    </reaction>
</comment>
<feature type="region of interest" description="Disordered" evidence="9">
    <location>
        <begin position="1"/>
        <end position="35"/>
    </location>
</feature>
<evidence type="ECO:0000256" key="7">
    <source>
        <dbReference type="ARBA" id="ARBA00049119"/>
    </source>
</evidence>
<sequence>MTPEKEKHSLRQLTSHDSHRDSGSLTEVGSGTGMEARKRENQLLANPLMNKSESELCRGVDEFVERTGMTDIRELLYRAALVAQDRHNFERLHQLSEEEKVFLREEKTHKWRQTKTLYWQIFMCSMGAVVQGMVNGANLYYPRQFGIGAKTRHDTILVGLVNAAPYLCSAVFSCWLTYPLSKYLGRRGAIFWSTLCAGLGCIWGAVTNTWWHLFISRLFLGLGIGPKSATVPILAAEISPAAIRGSLEMQWQTWTAFGIMLGTVSSLIFQNVPDKPGITGLNWRLMLGSACLPAIIVCSQVYLTPESPRWLIGKGRYKQAFESLQKLRRSDIQAAVDFYYTAKCIEMEEEIRSHHKRSRFVELFTVPRNRRAARAAAVVMFMQQFCGINAIAYYSSVIFENAGTSEKVALLGSFGYGCINWVFSAPAFFTIDSYGRRSLLLFTLPFLSLFMFIAGSGFYLQGDKNQLAMVVTGVYIFAAFYGPGAGPVPFSYSAEVFPLQVREIGMGLATAITWFFNFVNALVFPLQIQSWGSGPAFYWFGCWNIILWFLVLMFCPETKQFTLEELDEVFSMSTSRQVAYGLASPAYWFRRYVLRQKVHRVPLHEYHPSEEKDRPMVEHREKV</sequence>
<feature type="transmembrane region" description="Helical" evidence="10">
    <location>
        <begin position="504"/>
        <end position="524"/>
    </location>
</feature>
<evidence type="ECO:0000256" key="8">
    <source>
        <dbReference type="RuleBase" id="RU003346"/>
    </source>
</evidence>
<reference evidence="12 13" key="1">
    <citation type="journal article" date="2018" name="Elife">
        <title>Functional genomics of lipid metabolism in the oleaginous yeast Rhodosporidium toruloides.</title>
        <authorList>
            <person name="Coradetti S.T."/>
            <person name="Pinel D."/>
            <person name="Geiselman G."/>
            <person name="Ito M."/>
            <person name="Mondo S."/>
            <person name="Reilly M.C."/>
            <person name="Cheng Y.F."/>
            <person name="Bauer S."/>
            <person name="Grigoriev I."/>
            <person name="Gladden J.M."/>
            <person name="Simmons B.A."/>
            <person name="Brem R."/>
            <person name="Arkin A.P."/>
            <person name="Skerker J.M."/>
        </authorList>
    </citation>
    <scope>NUCLEOTIDE SEQUENCE [LARGE SCALE GENOMIC DNA]</scope>
    <source>
        <strain evidence="12 13">NBRC 0880</strain>
    </source>
</reference>
<dbReference type="GO" id="GO:0015791">
    <property type="term" value="P:polyol transmembrane transport"/>
    <property type="evidence" value="ECO:0007669"/>
    <property type="project" value="UniProtKB-ARBA"/>
</dbReference>
<dbReference type="PROSITE" id="PS50850">
    <property type="entry name" value="MFS"/>
    <property type="match status" value="1"/>
</dbReference>
<evidence type="ECO:0000256" key="6">
    <source>
        <dbReference type="ARBA" id="ARBA00023136"/>
    </source>
</evidence>
<gene>
    <name evidence="12" type="ORF">AAT19DRAFT_10018</name>
</gene>
<dbReference type="Proteomes" id="UP000239560">
    <property type="component" value="Unassembled WGS sequence"/>
</dbReference>
<dbReference type="SUPFAM" id="SSF103473">
    <property type="entry name" value="MFS general substrate transporter"/>
    <property type="match status" value="1"/>
</dbReference>
<feature type="transmembrane region" description="Helical" evidence="10">
    <location>
        <begin position="536"/>
        <end position="554"/>
    </location>
</feature>
<evidence type="ECO:0000256" key="1">
    <source>
        <dbReference type="ARBA" id="ARBA00004141"/>
    </source>
</evidence>
<name>A0A2T0A1N4_RHOTO</name>
<dbReference type="PRINTS" id="PR00171">
    <property type="entry name" value="SUGRTRNSPORT"/>
</dbReference>
<evidence type="ECO:0000313" key="12">
    <source>
        <dbReference type="EMBL" id="PRQ71903.1"/>
    </source>
</evidence>